<accession>A0AAJ3DB79</accession>
<dbReference type="Proteomes" id="UP000719917">
    <property type="component" value="Unassembled WGS sequence"/>
</dbReference>
<evidence type="ECO:0000313" key="2">
    <source>
        <dbReference type="Proteomes" id="UP000719917"/>
    </source>
</evidence>
<proteinExistence type="predicted"/>
<gene>
    <name evidence="1" type="ORF">GTU77_04205</name>
</gene>
<name>A0AAJ3DB79_WEICO</name>
<dbReference type="RefSeq" id="WP_161690701.1">
    <property type="nucleotide sequence ID" value="NZ_JAAAMQ010000006.1"/>
</dbReference>
<dbReference type="AlphaFoldDB" id="A0AAJ3DB79"/>
<reference evidence="1" key="1">
    <citation type="submission" date="2020-01" db="EMBL/GenBank/DDBJ databases">
        <title>First Reported Case and Whole Genome of Weissella confusa in an Equid.</title>
        <authorList>
            <person name="Little S.V."/>
            <person name="Lawhon S.D."/>
        </authorList>
    </citation>
    <scope>NUCLEOTIDE SEQUENCE</scope>
    <source>
        <strain evidence="1">718955</strain>
    </source>
</reference>
<evidence type="ECO:0000313" key="1">
    <source>
        <dbReference type="EMBL" id="NBA11415.1"/>
    </source>
</evidence>
<organism evidence="1 2">
    <name type="scientific">Weissella confusa</name>
    <name type="common">Lactobacillus confusus</name>
    <dbReference type="NCBI Taxonomy" id="1583"/>
    <lineage>
        <taxon>Bacteria</taxon>
        <taxon>Bacillati</taxon>
        <taxon>Bacillota</taxon>
        <taxon>Bacilli</taxon>
        <taxon>Lactobacillales</taxon>
        <taxon>Lactobacillaceae</taxon>
        <taxon>Weissella</taxon>
    </lineage>
</organism>
<dbReference type="EMBL" id="JAAAMQ010000006">
    <property type="protein sequence ID" value="NBA11415.1"/>
    <property type="molecule type" value="Genomic_DNA"/>
</dbReference>
<protein>
    <submittedName>
        <fullName evidence="1">Uncharacterized protein</fullName>
    </submittedName>
</protein>
<comment type="caution">
    <text evidence="1">The sequence shown here is derived from an EMBL/GenBank/DDBJ whole genome shotgun (WGS) entry which is preliminary data.</text>
</comment>
<sequence>MEQTTLMTLDNDTVVSMIAALERGTVSDPVGWVSLGTYAGLMLAESETEQRKAVITAVNDLIDLGVPVGYAVGVGYRFFLIRTPSDLQMSANRYDQRLTAIDCLGWHDKVKSRLHSM</sequence>